<dbReference type="AlphaFoldDB" id="A0A099NVG3"/>
<dbReference type="Proteomes" id="UP000029867">
    <property type="component" value="Unassembled WGS sequence"/>
</dbReference>
<dbReference type="HOGENOM" id="CLU_2109383_0_0_1"/>
<organism evidence="2 3">
    <name type="scientific">Pichia kudriavzevii</name>
    <name type="common">Yeast</name>
    <name type="synonym">Issatchenkia orientalis</name>
    <dbReference type="NCBI Taxonomy" id="4909"/>
    <lineage>
        <taxon>Eukaryota</taxon>
        <taxon>Fungi</taxon>
        <taxon>Dikarya</taxon>
        <taxon>Ascomycota</taxon>
        <taxon>Saccharomycotina</taxon>
        <taxon>Pichiomycetes</taxon>
        <taxon>Pichiales</taxon>
        <taxon>Pichiaceae</taxon>
        <taxon>Pichia</taxon>
    </lineage>
</organism>
<feature type="region of interest" description="Disordered" evidence="1">
    <location>
        <begin position="56"/>
        <end position="89"/>
    </location>
</feature>
<feature type="compositionally biased region" description="Basic residues" evidence="1">
    <location>
        <begin position="64"/>
        <end position="76"/>
    </location>
</feature>
<evidence type="ECO:0000256" key="1">
    <source>
        <dbReference type="SAM" id="MobiDB-lite"/>
    </source>
</evidence>
<evidence type="ECO:0000313" key="2">
    <source>
        <dbReference type="EMBL" id="KGK35939.1"/>
    </source>
</evidence>
<dbReference type="EMBL" id="JQFK01000235">
    <property type="protein sequence ID" value="KGK35939.1"/>
    <property type="molecule type" value="Genomic_DNA"/>
</dbReference>
<comment type="caution">
    <text evidence="2">The sequence shown here is derived from an EMBL/GenBank/DDBJ whole genome shotgun (WGS) entry which is preliminary data.</text>
</comment>
<reference evidence="3" key="1">
    <citation type="journal article" date="2014" name="Microb. Cell Fact.">
        <title>Exploiting Issatchenkia orientalis SD108 for succinic acid production.</title>
        <authorList>
            <person name="Xiao H."/>
            <person name="Shao Z."/>
            <person name="Jiang Y."/>
            <person name="Dole S."/>
            <person name="Zhao H."/>
        </authorList>
    </citation>
    <scope>NUCLEOTIDE SEQUENCE [LARGE SCALE GENOMIC DNA]</scope>
    <source>
        <strain evidence="3">SD108</strain>
    </source>
</reference>
<accession>A0A099NVG3</accession>
<protein>
    <submittedName>
        <fullName evidence="2">Uncharacterized protein</fullName>
    </submittedName>
</protein>
<gene>
    <name evidence="2" type="ORF">JL09_g4911</name>
</gene>
<name>A0A099NVG3_PICKU</name>
<sequence>MPGEVTLKNLSGFDSSMNITHLLHAYKQMDVYHSTKRMAYGETGHLQRGIKGKKVMLSMTSERPRRRRRRRRRRRSKNNEVDSCMTPPDGDKVRYFPNLQITYVASAMEKHILHT</sequence>
<evidence type="ECO:0000313" key="3">
    <source>
        <dbReference type="Proteomes" id="UP000029867"/>
    </source>
</evidence>
<proteinExistence type="predicted"/>